<dbReference type="SUPFAM" id="SSF51735">
    <property type="entry name" value="NAD(P)-binding Rossmann-fold domains"/>
    <property type="match status" value="1"/>
</dbReference>
<dbReference type="InterPro" id="IPR036291">
    <property type="entry name" value="NAD(P)-bd_dom_sf"/>
</dbReference>
<dbReference type="InterPro" id="IPR032095">
    <property type="entry name" value="Sacchrp_dh-like_C"/>
</dbReference>
<evidence type="ECO:0000259" key="3">
    <source>
        <dbReference type="Pfam" id="PF16653"/>
    </source>
</evidence>
<dbReference type="Pfam" id="PF16653">
    <property type="entry name" value="Sacchrp_dh_C"/>
    <property type="match status" value="1"/>
</dbReference>
<evidence type="ECO:0000313" key="5">
    <source>
        <dbReference type="Proteomes" id="UP000030185"/>
    </source>
</evidence>
<feature type="domain" description="Saccharopine dehydrogenase NADP binding" evidence="2">
    <location>
        <begin position="4"/>
        <end position="121"/>
    </location>
</feature>
<reference evidence="4 5" key="1">
    <citation type="submission" date="2014-09" db="EMBL/GenBank/DDBJ databases">
        <title>Sporocytophaga myxococcoides PG-01 genome sequencing.</title>
        <authorList>
            <person name="Liu L."/>
            <person name="Gao P.J."/>
            <person name="Chen G.J."/>
            <person name="Wang L.S."/>
        </authorList>
    </citation>
    <scope>NUCLEOTIDE SEQUENCE [LARGE SCALE GENOMIC DNA]</scope>
    <source>
        <strain evidence="4 5">PG-01</strain>
    </source>
</reference>
<dbReference type="Gene3D" id="1.10.1870.10">
    <property type="entry name" value="Domain 3, Saccharopine reductase"/>
    <property type="match status" value="1"/>
</dbReference>
<dbReference type="PANTHER" id="PTHR11133:SF22">
    <property type="entry name" value="ALPHA-AMINOADIPIC SEMIALDEHYDE SYNTHASE, MITOCHONDRIAL"/>
    <property type="match status" value="1"/>
</dbReference>
<keyword evidence="5" id="KW-1185">Reference proteome</keyword>
<dbReference type="OrthoDB" id="973788at2"/>
<dbReference type="eggNOG" id="COG1748">
    <property type="taxonomic scope" value="Bacteria"/>
</dbReference>
<dbReference type="InterPro" id="IPR005097">
    <property type="entry name" value="Sacchrp_dh_NADP-bd"/>
</dbReference>
<dbReference type="RefSeq" id="WP_045458997.1">
    <property type="nucleotide sequence ID" value="NZ_BBLT01000001.1"/>
</dbReference>
<dbReference type="Proteomes" id="UP000030185">
    <property type="component" value="Unassembled WGS sequence"/>
</dbReference>
<dbReference type="Gene3D" id="3.30.360.10">
    <property type="entry name" value="Dihydrodipicolinate Reductase, domain 2"/>
    <property type="match status" value="1"/>
</dbReference>
<dbReference type="InterPro" id="IPR051168">
    <property type="entry name" value="AASS"/>
</dbReference>
<dbReference type="EMBL" id="BBLT01000001">
    <property type="protein sequence ID" value="GAL83027.1"/>
    <property type="molecule type" value="Genomic_DNA"/>
</dbReference>
<dbReference type="Gene3D" id="3.40.50.720">
    <property type="entry name" value="NAD(P)-binding Rossmann-like Domain"/>
    <property type="match status" value="1"/>
</dbReference>
<dbReference type="SUPFAM" id="SSF55347">
    <property type="entry name" value="Glyceraldehyde-3-phosphate dehydrogenase-like, C-terminal domain"/>
    <property type="match status" value="1"/>
</dbReference>
<comment type="caution">
    <text evidence="4">The sequence shown here is derived from an EMBL/GenBank/DDBJ whole genome shotgun (WGS) entry which is preliminary data.</text>
</comment>
<protein>
    <submittedName>
        <fullName evidence="4">Saccharopine dehydrogenase</fullName>
    </submittedName>
</protein>
<dbReference type="GO" id="GO:0005737">
    <property type="term" value="C:cytoplasm"/>
    <property type="evidence" value="ECO:0007669"/>
    <property type="project" value="TreeGrafter"/>
</dbReference>
<name>A0A098L8X0_9BACT</name>
<evidence type="ECO:0000259" key="2">
    <source>
        <dbReference type="Pfam" id="PF03435"/>
    </source>
</evidence>
<dbReference type="PANTHER" id="PTHR11133">
    <property type="entry name" value="SACCHAROPINE DEHYDROGENASE"/>
    <property type="match status" value="1"/>
</dbReference>
<dbReference type="GO" id="GO:0019878">
    <property type="term" value="P:lysine biosynthetic process via aminoadipic acid"/>
    <property type="evidence" value="ECO:0007669"/>
    <property type="project" value="TreeGrafter"/>
</dbReference>
<evidence type="ECO:0000313" key="4">
    <source>
        <dbReference type="EMBL" id="GAL83027.1"/>
    </source>
</evidence>
<dbReference type="AlphaFoldDB" id="A0A098L8X0"/>
<keyword evidence="1" id="KW-0560">Oxidoreductase</keyword>
<evidence type="ECO:0000256" key="1">
    <source>
        <dbReference type="ARBA" id="ARBA00023002"/>
    </source>
</evidence>
<sequence length="442" mass="49143">MKKILVLGAGRSSAALIAYLLKACATNGWKLTVADAEEKLINGKLKSHPSGIPLIFDINNDTQRKREIGNHHLVISLLPPHLHIIAAKECLDLSVPFMTASYVSPEIQALDKDAKEKGLLILMESGLDPGIDHMSAMEEIDKIKAEGGSLTSFKSYTGGLVAPESDTNPWHYKISWNPRNVVLAGQGTVKYLENGIYKYVPYHRLFSRIENVAVDDAGRFEGYLNRDSLKYIDLYGLNGIDTFIRGTLRGEGYCKAWDCLVQLGLTDDSYTIDLPLDASFVNLLDAYLPAGTGSISERTCKYLGISPQSNEIKLMQWLGLFDSANKIKNLNSTPAQHLQSLLEEKWKLEVNDKDRIVMIHNFEYNIGNKLFSKTSSLVVNGDDQMNTAMAKTVGLPLGIAAKLLLEGKIKLTGVHVPISRELYYPILRELEQEGIIFKMKNQ</sequence>
<dbReference type="Pfam" id="PF03435">
    <property type="entry name" value="Sacchrp_dh_NADP"/>
    <property type="match status" value="1"/>
</dbReference>
<feature type="domain" description="Saccharopine dehydrogenase-like C-terminal" evidence="3">
    <location>
        <begin position="126"/>
        <end position="435"/>
    </location>
</feature>
<accession>A0A098L8X0</accession>
<proteinExistence type="predicted"/>
<dbReference type="STRING" id="153721.MYP_253"/>
<dbReference type="GO" id="GO:0004753">
    <property type="term" value="F:saccharopine dehydrogenase activity"/>
    <property type="evidence" value="ECO:0007669"/>
    <property type="project" value="TreeGrafter"/>
</dbReference>
<organism evidence="4 5">
    <name type="scientific">Sporocytophaga myxococcoides</name>
    <dbReference type="NCBI Taxonomy" id="153721"/>
    <lineage>
        <taxon>Bacteria</taxon>
        <taxon>Pseudomonadati</taxon>
        <taxon>Bacteroidota</taxon>
        <taxon>Cytophagia</taxon>
        <taxon>Cytophagales</taxon>
        <taxon>Cytophagaceae</taxon>
        <taxon>Sporocytophaga</taxon>
    </lineage>
</organism>
<gene>
    <name evidence="4" type="ORF">MYP_253</name>
</gene>